<dbReference type="GeneID" id="25991503"/>
<sequence>MRYAVLVTGPAGAGKSTFCNALITHAQTMNRQVHLVNLDPAADKFEYKPVLDIRDLISLEDVMEELEFGPNGGLVYCFEGGELGEGEQMAQLLVRGFRADSRYLLNNLDWLEEELGQYEDEYLIIDCPGQIELYTNIPLLPQLANFLQRRLNYRVSAVYLLESQFIQDKSKFFAGVLSAMSCMLSLGISMLCLMSKMDLIKDDKGRVKREVGRYLDPDPGLIDEDTHSNERFHNLNKALVGLIEDQNIVSFLPLDVTDEDSVNTVLSHVDNMMQYGEAIELYTHIPLLPQLANFLQRRLNYRVSAVYLLESQFIQDKSKFFAGVLSAMSCMLSLGISMLCLMSKMDLIKDDKGRVKREVGRYLDPDPGLIDEDTHSNERFHNLNKALVGLIEDQNIVSFLPLDVTDEDSVNTVLSHVDNMMQYGEDEEPKMPKDLEEGMDE</sequence>
<dbReference type="InterPro" id="IPR027417">
    <property type="entry name" value="P-loop_NTPase"/>
</dbReference>
<dbReference type="PANTHER" id="PTHR21231">
    <property type="entry name" value="XPA-BINDING PROTEIN 1-RELATED"/>
    <property type="match status" value="1"/>
</dbReference>
<evidence type="ECO:0000256" key="6">
    <source>
        <dbReference type="ARBA" id="ARBA00054449"/>
    </source>
</evidence>
<comment type="subunit">
    <text evidence="7">Heterodimers with GPN1 or GPN2. Binds to RNA polymerase II (RNAPII).</text>
</comment>
<evidence type="ECO:0000256" key="5">
    <source>
        <dbReference type="ARBA" id="ARBA00023134"/>
    </source>
</evidence>
<evidence type="ECO:0000256" key="1">
    <source>
        <dbReference type="ARBA" id="ARBA00005290"/>
    </source>
</evidence>
<accession>J5TGP7</accession>
<keyword evidence="4 8" id="KW-0378">Hydrolase</keyword>
<dbReference type="VEuPathDB" id="FungiDB:A1Q1_07991"/>
<protein>
    <recommendedName>
        <fullName evidence="2 8">GPN-loop GTPase 3</fullName>
    </recommendedName>
</protein>
<dbReference type="HOGENOM" id="CLU_037460_0_0_1"/>
<keyword evidence="5 8" id="KW-0342">GTP-binding</keyword>
<dbReference type="KEGG" id="tasa:A1Q1_07991"/>
<evidence type="ECO:0000256" key="3">
    <source>
        <dbReference type="ARBA" id="ARBA00022741"/>
    </source>
</evidence>
<comment type="function">
    <text evidence="6 8">Small GTPase required for proper nuclear import of RNA polymerase II and III (RNAPII and RNAPIII). May act at an RNAP assembly step prior to nuclear import.</text>
</comment>
<dbReference type="Gene3D" id="3.40.50.300">
    <property type="entry name" value="P-loop containing nucleotide triphosphate hydrolases"/>
    <property type="match status" value="2"/>
</dbReference>
<dbReference type="InterPro" id="IPR030228">
    <property type="entry name" value="Gpn3"/>
</dbReference>
<evidence type="ECO:0000313" key="11">
    <source>
        <dbReference type="Proteomes" id="UP000002748"/>
    </source>
</evidence>
<feature type="transmembrane region" description="Helical" evidence="9">
    <location>
        <begin position="320"/>
        <end position="342"/>
    </location>
</feature>
<dbReference type="InterPro" id="IPR004130">
    <property type="entry name" value="Gpn"/>
</dbReference>
<evidence type="ECO:0000313" key="10">
    <source>
        <dbReference type="EMBL" id="EJT50841.1"/>
    </source>
</evidence>
<organism evidence="10 11">
    <name type="scientific">Trichosporon asahii var. asahii (strain ATCC 90039 / CBS 2479 / JCM 2466 / KCTC 7840 / NBRC 103889/ NCYC 2677 / UAMH 7654)</name>
    <name type="common">Yeast</name>
    <dbReference type="NCBI Taxonomy" id="1186058"/>
    <lineage>
        <taxon>Eukaryota</taxon>
        <taxon>Fungi</taxon>
        <taxon>Dikarya</taxon>
        <taxon>Basidiomycota</taxon>
        <taxon>Agaricomycotina</taxon>
        <taxon>Tremellomycetes</taxon>
        <taxon>Trichosporonales</taxon>
        <taxon>Trichosporonaceae</taxon>
        <taxon>Trichosporon</taxon>
    </lineage>
</organism>
<name>J5TGP7_TRIAS</name>
<feature type="transmembrane region" description="Helical" evidence="9">
    <location>
        <begin position="172"/>
        <end position="194"/>
    </location>
</feature>
<gene>
    <name evidence="10" type="ORF">A1Q1_07991</name>
</gene>
<dbReference type="PANTHER" id="PTHR21231:SF7">
    <property type="entry name" value="GPN-LOOP GTPASE 3"/>
    <property type="match status" value="1"/>
</dbReference>
<dbReference type="Proteomes" id="UP000002748">
    <property type="component" value="Unassembled WGS sequence"/>
</dbReference>
<evidence type="ECO:0000256" key="2">
    <source>
        <dbReference type="ARBA" id="ARBA00014587"/>
    </source>
</evidence>
<dbReference type="OrthoDB" id="5839at2759"/>
<keyword evidence="9" id="KW-0472">Membrane</keyword>
<comment type="similarity">
    <text evidence="1 8">Belongs to the GPN-loop GTPase family.</text>
</comment>
<keyword evidence="9" id="KW-1133">Transmembrane helix</keyword>
<dbReference type="AlphaFoldDB" id="J5TGP7"/>
<keyword evidence="3 8" id="KW-0547">Nucleotide-binding</keyword>
<dbReference type="FunFam" id="3.40.50.300:FF:000552">
    <property type="entry name" value="GPN-loop GTPase 3"/>
    <property type="match status" value="1"/>
</dbReference>
<evidence type="ECO:0000256" key="7">
    <source>
        <dbReference type="ARBA" id="ARBA00061952"/>
    </source>
</evidence>
<evidence type="ECO:0000256" key="9">
    <source>
        <dbReference type="SAM" id="Phobius"/>
    </source>
</evidence>
<dbReference type="GO" id="GO:0003924">
    <property type="term" value="F:GTPase activity"/>
    <property type="evidence" value="ECO:0007669"/>
    <property type="project" value="TreeGrafter"/>
</dbReference>
<dbReference type="RefSeq" id="XP_014181652.1">
    <property type="nucleotide sequence ID" value="XM_014326177.1"/>
</dbReference>
<dbReference type="SUPFAM" id="SSF52540">
    <property type="entry name" value="P-loop containing nucleoside triphosphate hydrolases"/>
    <property type="match status" value="2"/>
</dbReference>
<evidence type="ECO:0000256" key="4">
    <source>
        <dbReference type="ARBA" id="ARBA00022801"/>
    </source>
</evidence>
<dbReference type="GO" id="GO:0005525">
    <property type="term" value="F:GTP binding"/>
    <property type="evidence" value="ECO:0007669"/>
    <property type="project" value="UniProtKB-KW"/>
</dbReference>
<proteinExistence type="inferred from homology"/>
<evidence type="ECO:0000256" key="8">
    <source>
        <dbReference type="RuleBase" id="RU365059"/>
    </source>
</evidence>
<dbReference type="Pfam" id="PF03029">
    <property type="entry name" value="ATP_bind_1"/>
    <property type="match status" value="2"/>
</dbReference>
<reference evidence="10 11" key="1">
    <citation type="journal article" date="2012" name="Eukaryot. Cell">
        <title>Draft genome sequence of CBS 2479, the standard type strain of Trichosporon asahii.</title>
        <authorList>
            <person name="Yang R.Y."/>
            <person name="Li H.T."/>
            <person name="Zhu H."/>
            <person name="Zhou G.P."/>
            <person name="Wang M."/>
            <person name="Wang L."/>
        </authorList>
    </citation>
    <scope>NUCLEOTIDE SEQUENCE [LARGE SCALE GENOMIC DNA]</scope>
    <source>
        <strain evidence="11">ATCC 90039 / CBS 2479 / JCM 2466 / KCTC 7840 / NCYC 2677 / UAMH 7654</strain>
    </source>
</reference>
<dbReference type="CDD" id="cd17872">
    <property type="entry name" value="GPN3"/>
    <property type="match status" value="1"/>
</dbReference>
<comment type="caution">
    <text evidence="10">The sequence shown here is derived from an EMBL/GenBank/DDBJ whole genome shotgun (WGS) entry which is preliminary data.</text>
</comment>
<keyword evidence="9" id="KW-0812">Transmembrane</keyword>
<dbReference type="EMBL" id="ALBS01000086">
    <property type="protein sequence ID" value="EJT50841.1"/>
    <property type="molecule type" value="Genomic_DNA"/>
</dbReference>